<feature type="compositionally biased region" description="Basic and acidic residues" evidence="3">
    <location>
        <begin position="236"/>
        <end position="245"/>
    </location>
</feature>
<dbReference type="Proteomes" id="UP000245771">
    <property type="component" value="Unassembled WGS sequence"/>
</dbReference>
<dbReference type="PANTHER" id="PTHR12214:SF0">
    <property type="entry name" value="LD29489P"/>
    <property type="match status" value="1"/>
</dbReference>
<feature type="compositionally biased region" description="Acidic residues" evidence="3">
    <location>
        <begin position="289"/>
        <end position="299"/>
    </location>
</feature>
<dbReference type="RefSeq" id="XP_025357679.1">
    <property type="nucleotide sequence ID" value="XM_025498217.1"/>
</dbReference>
<feature type="compositionally biased region" description="Acidic residues" evidence="3">
    <location>
        <begin position="246"/>
        <end position="258"/>
    </location>
</feature>
<evidence type="ECO:0000256" key="1">
    <source>
        <dbReference type="ARBA" id="ARBA00004123"/>
    </source>
</evidence>
<dbReference type="InterPro" id="IPR028211">
    <property type="entry name" value="Ntr2"/>
</dbReference>
<dbReference type="OrthoDB" id="429427at2759"/>
<dbReference type="GO" id="GO:0071008">
    <property type="term" value="C:U2-type post-mRNA release spliceosomal complex"/>
    <property type="evidence" value="ECO:0007669"/>
    <property type="project" value="InterPro"/>
</dbReference>
<feature type="compositionally biased region" description="Basic and acidic residues" evidence="3">
    <location>
        <begin position="318"/>
        <end position="330"/>
    </location>
</feature>
<name>A0A316VI87_9BASI</name>
<protein>
    <recommendedName>
        <fullName evidence="6">GCFC-domain-containing protein</fullName>
    </recommendedName>
</protein>
<feature type="compositionally biased region" description="Basic and acidic residues" evidence="3">
    <location>
        <begin position="300"/>
        <end position="310"/>
    </location>
</feature>
<evidence type="ECO:0000256" key="2">
    <source>
        <dbReference type="ARBA" id="ARBA00023242"/>
    </source>
</evidence>
<accession>A0A316VI87</accession>
<dbReference type="GeneID" id="37019998"/>
<evidence type="ECO:0000313" key="4">
    <source>
        <dbReference type="EMBL" id="PWN37377.1"/>
    </source>
</evidence>
<dbReference type="InterPro" id="IPR012890">
    <property type="entry name" value="GCFC2-like"/>
</dbReference>
<feature type="region of interest" description="Disordered" evidence="3">
    <location>
        <begin position="1"/>
        <end position="108"/>
    </location>
</feature>
<feature type="region of interest" description="Disordered" evidence="3">
    <location>
        <begin position="633"/>
        <end position="656"/>
    </location>
</feature>
<sequence length="840" mass="94333">MNDETGKDDNRAASSSAGPMLFKKRNKVRGTLTSTSSSAGQSRKPISQDDKEEDDIIGSSAGQSVLRTAGLRGRRANQPMGTSAGTRNIGKSLKPQLGEEEEDSSNIPFITTRKSDFAQSVTLPSSLAQASIGDDQQIDSVYSPASLAALKAATPNRRKITDEDSGEDGHLQAAHEIMHDSNANESMVRQKYSADFAHEGIPSEAVINAAKEKRRRAMEATSNSEDFISINEDDDGPHPESRIVREEDELGSGEEEFAEFTGATERIALDEEGIQREKALERERRKEEIEQDNDEEMSDDSGKEWEEAQMQREMANISRRERTGDRERSPFRPAPIPQASTLPTLTSTSVRLQEKIAGLQEEMKNQDALQDHTNAQLAQLKSDEERNKADTETAAEREAWFREFEGFIVSMATFLEEKVPKLEDVETDWIGHLVLRTKMIQQARADALTDQISLFYGVPSISLLPKQGQDSDEDAPRPPIENGDALSQIRQARRTYAETALGDELSSADQAAFQIAQHNIIRRANGLLDDVQAAEYREPAARTMKEDENGQHSVLHPASLVARFHRWRRTYPQDYSNAWGGLTLASIWDFWLRKSLCGWDMLRLKDQRENSFDQFKWYAELLHYSHKAQHQISKHDQDGEKMDEDEEGTPALGGDDENISHAFTNTVIPALVRVVEKGAFDPWNRIHNTSALELMEQMSYVMEKDNVRFQSLITSFLRQFQIHINALVNALTLAPAMQAPAMAPDAPNALFQCVQYISTTITQNLIGWHRFVLASQRPFLQELANELIGKVILPLLDMAKHIVDGKDMVQQIAQDLLRRTARPALLNDDVRGELDRIQTL</sequence>
<feature type="region of interest" description="Disordered" evidence="3">
    <location>
        <begin position="216"/>
        <end position="348"/>
    </location>
</feature>
<proteinExistence type="predicted"/>
<organism evidence="4 5">
    <name type="scientific">Meira miltonrushii</name>
    <dbReference type="NCBI Taxonomy" id="1280837"/>
    <lineage>
        <taxon>Eukaryota</taxon>
        <taxon>Fungi</taxon>
        <taxon>Dikarya</taxon>
        <taxon>Basidiomycota</taxon>
        <taxon>Ustilaginomycotina</taxon>
        <taxon>Exobasidiomycetes</taxon>
        <taxon>Exobasidiales</taxon>
        <taxon>Brachybasidiaceae</taxon>
        <taxon>Meira</taxon>
    </lineage>
</organism>
<evidence type="ECO:0008006" key="6">
    <source>
        <dbReference type="Google" id="ProtNLM"/>
    </source>
</evidence>
<dbReference type="Pfam" id="PF15458">
    <property type="entry name" value="NTR2"/>
    <property type="match status" value="1"/>
</dbReference>
<dbReference type="InParanoid" id="A0A316VI87"/>
<feature type="compositionally biased region" description="Polar residues" evidence="3">
    <location>
        <begin position="338"/>
        <end position="348"/>
    </location>
</feature>
<dbReference type="AlphaFoldDB" id="A0A316VI87"/>
<reference evidence="4 5" key="1">
    <citation type="journal article" date="2018" name="Mol. Biol. Evol.">
        <title>Broad Genomic Sampling Reveals a Smut Pathogenic Ancestry of the Fungal Clade Ustilaginomycotina.</title>
        <authorList>
            <person name="Kijpornyongpan T."/>
            <person name="Mondo S.J."/>
            <person name="Barry K."/>
            <person name="Sandor L."/>
            <person name="Lee J."/>
            <person name="Lipzen A."/>
            <person name="Pangilinan J."/>
            <person name="LaButti K."/>
            <person name="Hainaut M."/>
            <person name="Henrissat B."/>
            <person name="Grigoriev I.V."/>
            <person name="Spatafora J.W."/>
            <person name="Aime M.C."/>
        </authorList>
    </citation>
    <scope>NUCLEOTIDE SEQUENCE [LARGE SCALE GENOMIC DNA]</scope>
    <source>
        <strain evidence="4 5">MCA 3882</strain>
    </source>
</reference>
<dbReference type="GO" id="GO:0000390">
    <property type="term" value="P:spliceosomal complex disassembly"/>
    <property type="evidence" value="ECO:0007669"/>
    <property type="project" value="InterPro"/>
</dbReference>
<dbReference type="STRING" id="1280837.A0A316VI87"/>
<dbReference type="GO" id="GO:0003677">
    <property type="term" value="F:DNA binding"/>
    <property type="evidence" value="ECO:0007669"/>
    <property type="project" value="InterPro"/>
</dbReference>
<evidence type="ECO:0000256" key="3">
    <source>
        <dbReference type="SAM" id="MobiDB-lite"/>
    </source>
</evidence>
<dbReference type="EMBL" id="KZ819602">
    <property type="protein sequence ID" value="PWN37377.1"/>
    <property type="molecule type" value="Genomic_DNA"/>
</dbReference>
<dbReference type="PANTHER" id="PTHR12214">
    <property type="entry name" value="GC-RICH SEQUENCE DNA-BINDING FACTOR"/>
    <property type="match status" value="1"/>
</dbReference>
<comment type="subcellular location">
    <subcellularLocation>
        <location evidence="1">Nucleus</location>
    </subcellularLocation>
</comment>
<feature type="compositionally biased region" description="Polar residues" evidence="3">
    <location>
        <begin position="31"/>
        <end position="45"/>
    </location>
</feature>
<gene>
    <name evidence="4" type="ORF">FA14DRAFT_159452</name>
</gene>
<feature type="compositionally biased region" description="Basic and acidic residues" evidence="3">
    <location>
        <begin position="267"/>
        <end position="288"/>
    </location>
</feature>
<keyword evidence="5" id="KW-1185">Reference proteome</keyword>
<evidence type="ECO:0000313" key="5">
    <source>
        <dbReference type="Proteomes" id="UP000245771"/>
    </source>
</evidence>
<feature type="compositionally biased region" description="Basic and acidic residues" evidence="3">
    <location>
        <begin position="1"/>
        <end position="11"/>
    </location>
</feature>
<keyword evidence="2" id="KW-0539">Nucleus</keyword>
<feature type="region of interest" description="Disordered" evidence="3">
    <location>
        <begin position="465"/>
        <end position="487"/>
    </location>
</feature>